<protein>
    <recommendedName>
        <fullName evidence="3">Methyltransferase type 11 domain-containing protein</fullName>
    </recommendedName>
</protein>
<dbReference type="PANTHER" id="PTHR43591">
    <property type="entry name" value="METHYLTRANSFERASE"/>
    <property type="match status" value="1"/>
</dbReference>
<accession>A0A4S3JX99</accession>
<dbReference type="InterPro" id="IPR029063">
    <property type="entry name" value="SAM-dependent_MTases_sf"/>
</dbReference>
<dbReference type="CDD" id="cd02440">
    <property type="entry name" value="AdoMet_MTases"/>
    <property type="match status" value="1"/>
</dbReference>
<dbReference type="VEuPathDB" id="FungiDB:EYZ11_000340"/>
<dbReference type="PANTHER" id="PTHR43591:SF31">
    <property type="entry name" value="LAEA-LIKE, PUTATIVE (AFU_ORTHOLOGUE AFUA_8G01930)-RELATED"/>
    <property type="match status" value="1"/>
</dbReference>
<gene>
    <name evidence="1" type="ORF">EYZ11_000340</name>
</gene>
<reference evidence="1 2" key="1">
    <citation type="submission" date="2019-03" db="EMBL/GenBank/DDBJ databases">
        <title>The genome sequence of a newly discovered highly antifungal drug resistant Aspergillus species, Aspergillus tanneri NIH 1004.</title>
        <authorList>
            <person name="Mounaud S."/>
            <person name="Singh I."/>
            <person name="Joardar V."/>
            <person name="Pakala S."/>
            <person name="Pakala S."/>
            <person name="Venepally P."/>
            <person name="Hoover J."/>
            <person name="Nierman W."/>
            <person name="Chung J."/>
            <person name="Losada L."/>
        </authorList>
    </citation>
    <scope>NUCLEOTIDE SEQUENCE [LARGE SCALE GENOMIC DNA]</scope>
    <source>
        <strain evidence="1 2">NIH1004</strain>
    </source>
</reference>
<dbReference type="EMBL" id="SOSA01000005">
    <property type="protein sequence ID" value="THD00149.1"/>
    <property type="molecule type" value="Genomic_DNA"/>
</dbReference>
<evidence type="ECO:0008006" key="3">
    <source>
        <dbReference type="Google" id="ProtNLM"/>
    </source>
</evidence>
<dbReference type="STRING" id="1220188.A0A4S3JX99"/>
<dbReference type="GO" id="GO:0008168">
    <property type="term" value="F:methyltransferase activity"/>
    <property type="evidence" value="ECO:0007669"/>
    <property type="project" value="TreeGrafter"/>
</dbReference>
<keyword evidence="2" id="KW-1185">Reference proteome</keyword>
<evidence type="ECO:0000313" key="1">
    <source>
        <dbReference type="EMBL" id="THD00149.1"/>
    </source>
</evidence>
<name>A0A4S3JX99_9EURO</name>
<dbReference type="SUPFAM" id="SSF53335">
    <property type="entry name" value="S-adenosyl-L-methionine-dependent methyltransferases"/>
    <property type="match status" value="1"/>
</dbReference>
<dbReference type="Pfam" id="PF13489">
    <property type="entry name" value="Methyltransf_23"/>
    <property type="match status" value="1"/>
</dbReference>
<dbReference type="Proteomes" id="UP000308092">
    <property type="component" value="Unassembled WGS sequence"/>
</dbReference>
<evidence type="ECO:0000313" key="2">
    <source>
        <dbReference type="Proteomes" id="UP000308092"/>
    </source>
</evidence>
<comment type="caution">
    <text evidence="1">The sequence shown here is derived from an EMBL/GenBank/DDBJ whole genome shotgun (WGS) entry which is preliminary data.</text>
</comment>
<proteinExistence type="predicted"/>
<dbReference type="Gene3D" id="3.40.50.150">
    <property type="entry name" value="Vaccinia Virus protein VP39"/>
    <property type="match status" value="1"/>
</dbReference>
<dbReference type="AlphaFoldDB" id="A0A4S3JX99"/>
<sequence>MDEHQPQADSIITPEADDDLHSDWEEYESGYVNGCKFDCVFDVEYPELSVDTRCGSHAPVCAGTDGKNPRMVGDIMHTTKGNMSSPMMNESKSDLTCSFPEAIVIGTDLSPIQPSWVPPNCIFEIDDFELDWNFSQPFDFIHARAIEGSVKDFPRLFSQAYEFLRPGGWFEVVDFTAGVFSDDESSQKSTSLLEWRDRLTEASEMFGKPLGVSPNYREWMIQAGFKNVREKIFKVPFSPWAKNPKLKELGRYQQENMLEALDAYSLALLYGQKGDL</sequence>
<organism evidence="1 2">
    <name type="scientific">Aspergillus tanneri</name>
    <dbReference type="NCBI Taxonomy" id="1220188"/>
    <lineage>
        <taxon>Eukaryota</taxon>
        <taxon>Fungi</taxon>
        <taxon>Dikarya</taxon>
        <taxon>Ascomycota</taxon>
        <taxon>Pezizomycotina</taxon>
        <taxon>Eurotiomycetes</taxon>
        <taxon>Eurotiomycetidae</taxon>
        <taxon>Eurotiales</taxon>
        <taxon>Aspergillaceae</taxon>
        <taxon>Aspergillus</taxon>
        <taxon>Aspergillus subgen. Circumdati</taxon>
    </lineage>
</organism>